<feature type="domain" description="Amidohydrolase-related" evidence="1">
    <location>
        <begin position="54"/>
        <end position="401"/>
    </location>
</feature>
<dbReference type="InterPro" id="IPR006680">
    <property type="entry name" value="Amidohydro-rel"/>
</dbReference>
<dbReference type="InterPro" id="IPR057744">
    <property type="entry name" value="OTAase-like"/>
</dbReference>
<dbReference type="SUPFAM" id="SSF51556">
    <property type="entry name" value="Metallo-dependent hydrolases"/>
    <property type="match status" value="1"/>
</dbReference>
<evidence type="ECO:0000259" key="1">
    <source>
        <dbReference type="Pfam" id="PF01979"/>
    </source>
</evidence>
<keyword evidence="3" id="KW-1185">Reference proteome</keyword>
<dbReference type="CDD" id="cd01299">
    <property type="entry name" value="Met_dep_hydrolase_A"/>
    <property type="match status" value="1"/>
</dbReference>
<dbReference type="Pfam" id="PF01979">
    <property type="entry name" value="Amidohydro_1"/>
    <property type="match status" value="1"/>
</dbReference>
<dbReference type="RefSeq" id="WP_378521014.1">
    <property type="nucleotide sequence ID" value="NZ_BAAAXV010000001.1"/>
</dbReference>
<comment type="caution">
    <text evidence="2">The sequence shown here is derived from an EMBL/GenBank/DDBJ whole genome shotgun (WGS) entry which is preliminary data.</text>
</comment>
<proteinExistence type="predicted"/>
<dbReference type="InterPro" id="IPR032466">
    <property type="entry name" value="Metal_Hydrolase"/>
</dbReference>
<dbReference type="InterPro" id="IPR011059">
    <property type="entry name" value="Metal-dep_hydrolase_composite"/>
</dbReference>
<dbReference type="SUPFAM" id="SSF51338">
    <property type="entry name" value="Composite domain of metallo-dependent hydrolases"/>
    <property type="match status" value="1"/>
</dbReference>
<dbReference type="Gene3D" id="3.20.20.140">
    <property type="entry name" value="Metal-dependent hydrolases"/>
    <property type="match status" value="1"/>
</dbReference>
<dbReference type="Proteomes" id="UP001589532">
    <property type="component" value="Unassembled WGS sequence"/>
</dbReference>
<organism evidence="2 3">
    <name type="scientific">Nonomuraea helvata</name>
    <dbReference type="NCBI Taxonomy" id="37484"/>
    <lineage>
        <taxon>Bacteria</taxon>
        <taxon>Bacillati</taxon>
        <taxon>Actinomycetota</taxon>
        <taxon>Actinomycetes</taxon>
        <taxon>Streptosporangiales</taxon>
        <taxon>Streptosporangiaceae</taxon>
        <taxon>Nonomuraea</taxon>
    </lineage>
</organism>
<protein>
    <submittedName>
        <fullName evidence="2">Amidohydrolase family protein</fullName>
    </submittedName>
</protein>
<gene>
    <name evidence="2" type="ORF">ACFFSA_39195</name>
</gene>
<name>A0ABV5SDG7_9ACTN</name>
<evidence type="ECO:0000313" key="3">
    <source>
        <dbReference type="Proteomes" id="UP001589532"/>
    </source>
</evidence>
<accession>A0ABV5SDG7</accession>
<dbReference type="InterPro" id="IPR051781">
    <property type="entry name" value="Metallo-dep_Hydrolase"/>
</dbReference>
<reference evidence="2 3" key="1">
    <citation type="submission" date="2024-09" db="EMBL/GenBank/DDBJ databases">
        <authorList>
            <person name="Sun Q."/>
            <person name="Mori K."/>
        </authorList>
    </citation>
    <scope>NUCLEOTIDE SEQUENCE [LARGE SCALE GENOMIC DNA]</scope>
    <source>
        <strain evidence="2 3">JCM 3143</strain>
    </source>
</reference>
<dbReference type="EMBL" id="JBHMBW010000054">
    <property type="protein sequence ID" value="MFB9629138.1"/>
    <property type="molecule type" value="Genomic_DNA"/>
</dbReference>
<dbReference type="PANTHER" id="PTHR43135:SF3">
    <property type="entry name" value="ALPHA-D-RIBOSE 1-METHYLPHOSPHONATE 5-TRIPHOSPHATE DIPHOSPHATASE"/>
    <property type="match status" value="1"/>
</dbReference>
<dbReference type="Gene3D" id="2.30.40.10">
    <property type="entry name" value="Urease, subunit C, domain 1"/>
    <property type="match status" value="1"/>
</dbReference>
<dbReference type="PANTHER" id="PTHR43135">
    <property type="entry name" value="ALPHA-D-RIBOSE 1-METHYLPHOSPHONATE 5-TRIPHOSPHATE DIPHOSPHATASE"/>
    <property type="match status" value="1"/>
</dbReference>
<evidence type="ECO:0000313" key="2">
    <source>
        <dbReference type="EMBL" id="MFB9629138.1"/>
    </source>
</evidence>
<sequence length="404" mass="42770">MSGLLLRDALVLDVASGEYAEGDLRCEDGRVVEAGPRLSAPDGTRVIDVAGAHVVPGLIDAHVHVTASTANLGSLGAMSPSYVTAHSARIMSDMLDRGFTTVRDASGADFGLADAQAEGLIRGPRLLFCGKGLSQTGGHADFRGRGEHLRDDHPCCAGVGRVADGVDAVRAAARDELRKGAHHIKVMASGGVASPTDRIDSTQYSMDELRAVVEEAEAANRYVAAHAYTARAVNRALEAGVRSVEHGNLIDDASVELFLRHDAFLVPTLVTYWALKQEGRDFGLPERSWRKVDEVLEAGLAALERAARGGVRLAYGTDLLGGMHRHQNHEFRLRREVQQPIDVLRAATVGAAELVGMAGELGTLAVGAHADLLVLDGDPLADIDVLADPTHIRHVVQAGLVVSA</sequence>